<protein>
    <recommendedName>
        <fullName evidence="2">histidine kinase</fullName>
        <ecNumber evidence="2">2.7.13.3</ecNumber>
    </recommendedName>
</protein>
<proteinExistence type="predicted"/>
<dbReference type="InterPro" id="IPR005467">
    <property type="entry name" value="His_kinase_dom"/>
</dbReference>
<sequence>MVGYWSKSVGCFVLIVWISSGWLFSQNELSPDKTLDQYNFDHWKSEDGLPVNSIIHIIQSKRGYIWFVSYGGITRFNGIEFYTFNSFNAPEIVNNSYTHIYEDNSGVIWAASSGGGVTSIDEEKVKTYTTDDGLPSNFVEEVVQDTAGRIWVATSNGLYYKEGERFVNQDTPPELKSRKLKSVTCDENSHLWAATVDNGVFRFANGKVVAHYTIGDGLVSNIVNYVTAEKDGVWAGTDAGLSIIKADGSVKNITVSDGLQHGFVTSSIVDDSGVVWVGSYRGFCRITGGQFSYFSAAHPLYGQDITSMILDKEGNMWLGTYRNGLYKLWDGKFTNYSNLISNEHESYVVHGILQKTVSTLIIIQQDGVNLLNLNTNAFEEFDLNYDVSNTSLKSGMLDSKGNLWVSTLNYLLKYKDGKSTAFTTQNGLIHDNVRLTYEDSKGNIWVGTTNGITVISQDGFKHYSVRDGLSHEYIMSIEEDSTGVIWIGTRNGLNRLENERFTNYFAKDGMAGDFVFKTYFDDHGAMWLCGNAGLTRYKNGKFTGLTTSQGLPSNTIFQILKDDQGYFWITTNQKNMTVFKVREQELNDLADGKTSKINPIIYSQKDGLKSTAATSSATSLKAPDGTLYFATNNGVESIHPSKVKVNEQQPPVVIEGFFVDGKEIRLDSSISIPSGKQRLEIRFSALSYVSPENIEYKYRLIGFDDEWQNSNGKRETSYTNLPYGKYTFKVIAANSDDVWNEEGATVSFFIKPAFYETNAFITGLTILVVLAGLLIYNLRIRSLQKAQRELAILVAERTSEIVHQKEEIEAQKEAIEGQQKQIESKNRELHKINLHLEDLVEERTEQLKKAYKDLLSANKELDTFIYRSVHDVRGPIARLQGLSHLISLETTDDNILKLVNLLNQTANEMNDVFYRLLNIARLKASELNINEVAIDSIIERVLERLLPESLEDADIDINIAPDFRLYSDRDTVEIILYHLLENALKFRKETGRHQVKVVCSRKEKSTVCIEVTDNGIGISKKVADRIFDMFFVGQDNIRGAGLGLYTVQTAVRVLRGKVKLVKSSKESGTTFEVLLLANIT</sequence>
<dbReference type="InterPro" id="IPR003594">
    <property type="entry name" value="HATPase_dom"/>
</dbReference>
<dbReference type="EC" id="2.7.13.3" evidence="2"/>
<dbReference type="PROSITE" id="PS50109">
    <property type="entry name" value="HIS_KIN"/>
    <property type="match status" value="1"/>
</dbReference>
<evidence type="ECO:0000259" key="6">
    <source>
        <dbReference type="PROSITE" id="PS50109"/>
    </source>
</evidence>
<dbReference type="GO" id="GO:0016301">
    <property type="term" value="F:kinase activity"/>
    <property type="evidence" value="ECO:0007669"/>
    <property type="project" value="UniProtKB-KW"/>
</dbReference>
<gene>
    <name evidence="7" type="ORF">E1163_12635</name>
</gene>
<dbReference type="InterPro" id="IPR036097">
    <property type="entry name" value="HisK_dim/P_sf"/>
</dbReference>
<dbReference type="Pfam" id="PF02518">
    <property type="entry name" value="HATPase_c"/>
    <property type="match status" value="1"/>
</dbReference>
<accession>A0ABW9RNU1</accession>
<dbReference type="InterPro" id="IPR013783">
    <property type="entry name" value="Ig-like_fold"/>
</dbReference>
<dbReference type="Pfam" id="PF07495">
    <property type="entry name" value="Y_Y_Y"/>
    <property type="match status" value="1"/>
</dbReference>
<dbReference type="EMBL" id="SMLW01000539">
    <property type="protein sequence ID" value="MTI25793.1"/>
    <property type="molecule type" value="Genomic_DNA"/>
</dbReference>
<dbReference type="Gene3D" id="1.10.287.130">
    <property type="match status" value="1"/>
</dbReference>
<dbReference type="Gene3D" id="3.30.565.10">
    <property type="entry name" value="Histidine kinase-like ATPase, C-terminal domain"/>
    <property type="match status" value="1"/>
</dbReference>
<dbReference type="PANTHER" id="PTHR43547">
    <property type="entry name" value="TWO-COMPONENT HISTIDINE KINASE"/>
    <property type="match status" value="1"/>
</dbReference>
<keyword evidence="3" id="KW-0597">Phosphoprotein</keyword>
<dbReference type="SUPFAM" id="SSF47384">
    <property type="entry name" value="Homodimeric domain of signal transducing histidine kinase"/>
    <property type="match status" value="1"/>
</dbReference>
<dbReference type="InterPro" id="IPR036890">
    <property type="entry name" value="HATPase_C_sf"/>
</dbReference>
<evidence type="ECO:0000256" key="2">
    <source>
        <dbReference type="ARBA" id="ARBA00012438"/>
    </source>
</evidence>
<feature type="coiled-coil region" evidence="4">
    <location>
        <begin position="801"/>
        <end position="842"/>
    </location>
</feature>
<dbReference type="RefSeq" id="WP_185156071.1">
    <property type="nucleotide sequence ID" value="NZ_BAAAFL010000008.1"/>
</dbReference>
<keyword evidence="7" id="KW-0808">Transferase</keyword>
<dbReference type="SMART" id="SM00387">
    <property type="entry name" value="HATPase_c"/>
    <property type="match status" value="1"/>
</dbReference>
<keyword evidence="5" id="KW-0812">Transmembrane</keyword>
<keyword evidence="4" id="KW-0175">Coiled coil</keyword>
<organism evidence="7 8">
    <name type="scientific">Fulvivirga kasyanovii</name>
    <dbReference type="NCBI Taxonomy" id="396812"/>
    <lineage>
        <taxon>Bacteria</taxon>
        <taxon>Pseudomonadati</taxon>
        <taxon>Bacteroidota</taxon>
        <taxon>Cytophagia</taxon>
        <taxon>Cytophagales</taxon>
        <taxon>Fulvivirgaceae</taxon>
        <taxon>Fulvivirga</taxon>
    </lineage>
</organism>
<evidence type="ECO:0000256" key="3">
    <source>
        <dbReference type="ARBA" id="ARBA00022553"/>
    </source>
</evidence>
<dbReference type="Gene3D" id="2.60.40.10">
    <property type="entry name" value="Immunoglobulins"/>
    <property type="match status" value="1"/>
</dbReference>
<keyword evidence="8" id="KW-1185">Reference proteome</keyword>
<reference evidence="7 8" key="1">
    <citation type="submission" date="2019-02" db="EMBL/GenBank/DDBJ databases">
        <authorList>
            <person name="Goldberg S.R."/>
            <person name="Haltli B.A."/>
            <person name="Correa H."/>
            <person name="Russell K.G."/>
        </authorList>
    </citation>
    <scope>NUCLEOTIDE SEQUENCE [LARGE SCALE GENOMIC DNA]</scope>
    <source>
        <strain evidence="7 8">JCM 16186</strain>
    </source>
</reference>
<evidence type="ECO:0000256" key="5">
    <source>
        <dbReference type="SAM" id="Phobius"/>
    </source>
</evidence>
<evidence type="ECO:0000256" key="4">
    <source>
        <dbReference type="SAM" id="Coils"/>
    </source>
</evidence>
<name>A0ABW9RNU1_9BACT</name>
<keyword evidence="7" id="KW-0418">Kinase</keyword>
<comment type="caution">
    <text evidence="7">The sequence shown here is derived from an EMBL/GenBank/DDBJ whole genome shotgun (WGS) entry which is preliminary data.</text>
</comment>
<comment type="catalytic activity">
    <reaction evidence="1">
        <text>ATP + protein L-histidine = ADP + protein N-phospho-L-histidine.</text>
        <dbReference type="EC" id="2.7.13.3"/>
    </reaction>
</comment>
<evidence type="ECO:0000313" key="8">
    <source>
        <dbReference type="Proteomes" id="UP000798808"/>
    </source>
</evidence>
<dbReference type="Proteomes" id="UP000798808">
    <property type="component" value="Unassembled WGS sequence"/>
</dbReference>
<feature type="transmembrane region" description="Helical" evidence="5">
    <location>
        <begin position="759"/>
        <end position="778"/>
    </location>
</feature>
<dbReference type="SUPFAM" id="SSF63829">
    <property type="entry name" value="Calcium-dependent phosphotriesterase"/>
    <property type="match status" value="2"/>
</dbReference>
<keyword evidence="5" id="KW-1133">Transmembrane helix</keyword>
<dbReference type="PRINTS" id="PR00344">
    <property type="entry name" value="BCTRLSENSOR"/>
</dbReference>
<dbReference type="SUPFAM" id="SSF55874">
    <property type="entry name" value="ATPase domain of HSP90 chaperone/DNA topoisomerase II/histidine kinase"/>
    <property type="match status" value="1"/>
</dbReference>
<keyword evidence="5" id="KW-0472">Membrane</keyword>
<dbReference type="InterPro" id="IPR004358">
    <property type="entry name" value="Sig_transdc_His_kin-like_C"/>
</dbReference>
<evidence type="ECO:0000313" key="7">
    <source>
        <dbReference type="EMBL" id="MTI25793.1"/>
    </source>
</evidence>
<dbReference type="InterPro" id="IPR015943">
    <property type="entry name" value="WD40/YVTN_repeat-like_dom_sf"/>
</dbReference>
<dbReference type="InterPro" id="IPR011123">
    <property type="entry name" value="Y_Y_Y"/>
</dbReference>
<dbReference type="Gene3D" id="2.130.10.10">
    <property type="entry name" value="YVTN repeat-like/Quinoprotein amine dehydrogenase"/>
    <property type="match status" value="3"/>
</dbReference>
<dbReference type="Pfam" id="PF07494">
    <property type="entry name" value="Reg_prop"/>
    <property type="match status" value="4"/>
</dbReference>
<dbReference type="PANTHER" id="PTHR43547:SF2">
    <property type="entry name" value="HYBRID SIGNAL TRANSDUCTION HISTIDINE KINASE C"/>
    <property type="match status" value="1"/>
</dbReference>
<dbReference type="InterPro" id="IPR011110">
    <property type="entry name" value="Reg_prop"/>
</dbReference>
<feature type="domain" description="Histidine kinase" evidence="6">
    <location>
        <begin position="867"/>
        <end position="1079"/>
    </location>
</feature>
<evidence type="ECO:0000256" key="1">
    <source>
        <dbReference type="ARBA" id="ARBA00000085"/>
    </source>
</evidence>